<dbReference type="OrthoDB" id="3008013at2759"/>
<feature type="region of interest" description="Disordered" evidence="1">
    <location>
        <begin position="375"/>
        <end position="394"/>
    </location>
</feature>
<reference evidence="3" key="1">
    <citation type="journal article" date="2017" name="Nat. Ecol. Evol.">
        <title>Genome expansion and lineage-specific genetic innovations in the forest pathogenic fungi Armillaria.</title>
        <authorList>
            <person name="Sipos G."/>
            <person name="Prasanna A.N."/>
            <person name="Walter M.C."/>
            <person name="O'Connor E."/>
            <person name="Balint B."/>
            <person name="Krizsan K."/>
            <person name="Kiss B."/>
            <person name="Hess J."/>
            <person name="Varga T."/>
            <person name="Slot J."/>
            <person name="Riley R."/>
            <person name="Boka B."/>
            <person name="Rigling D."/>
            <person name="Barry K."/>
            <person name="Lee J."/>
            <person name="Mihaltcheva S."/>
            <person name="LaButti K."/>
            <person name="Lipzen A."/>
            <person name="Waldron R."/>
            <person name="Moloney N.M."/>
            <person name="Sperisen C."/>
            <person name="Kredics L."/>
            <person name="Vagvoelgyi C."/>
            <person name="Patrignani A."/>
            <person name="Fitzpatrick D."/>
            <person name="Nagy I."/>
            <person name="Doyle S."/>
            <person name="Anderson J.B."/>
            <person name="Grigoriev I.V."/>
            <person name="Gueldener U."/>
            <person name="Muensterkoetter M."/>
            <person name="Nagy L.G."/>
        </authorList>
    </citation>
    <scope>NUCLEOTIDE SEQUENCE [LARGE SCALE GENOMIC DNA]</scope>
    <source>
        <strain evidence="3">Ar21-2</strain>
    </source>
</reference>
<sequence>MISDQEFLKSIPPAKLRFLVAAMLHKQRRSALKLPLKNVEVLLKMVEHLKINWMALAHPARHKMDRVTSVVAKFLQDNPKYRPWGAKPVSRDSSLTTLATTPPPSEPDLSQPVNPMPSSTPPVAPSQQPVIVTPPKTTFAKKKSYKLIGLVPIAQAKPGPIRVRFYHAKHLVRKRRLVATEAASPSTDCNPPDTATAVLPSSPYTSLPADPSALIHPTIGRGVPLEPIRESSDHSEVGPSTHPNNFVADTAWWSGAFDEDILIPPISESPPSDLLNEQADHWAAEHCNSPADPTPMNDSLTRALIQTLASNPHLLDFSLQRSLPVSDEATPGEVQGAPPATTSTSGEPSTHLHVSPTALDLPLGPASLAATVNESTLGDQPIPPTAIGGSLEPANPTATPAVVVESTLADQPMSPTALDGLLELANPTAAAAAIVDESALVDHPMSPKAVHLPPATTSDRTIPTEESTVKESPPPPFIDLRKYLAQSRRQAAKPSTTVRKPAPPINAPVPPLSGATRGPSAAPMDENRPADHEKQARRMQHSSEDKSTDSDSSMDDDPVEQDHSIAEPASDSVISVVVSRIHQEGGLQGLSIPIFPQAAKTLHGRTYIKLQDVMHFIMLSDWSIPEPQSDKQTVGIHLTTASLSHPHDRFVGWGQVDPADREVFAVQAPYATSTKDPASASTNIPGALPVWLPIQMISNSTCHQLGLCFKICNRNWVEQQQPRDGHAEIAYIGPEKTDRGWFILPSLRTEGENHAVPPESVQKSPWKASISIIDHRVNRMTHVSSRMPPEWCIKKGVCYFKGFLILRAIKTALPPPEESQQLGVFLPGAGGRKLYLGFVDVNGCHLSQYAWRVLVPITAPQVACFVVMGRPEALLKYDTGLTDPPQSHLVRQQTKEVTWVIPPQLLPSIQRDDLYACRKDLPQLLDPSYNKSLIHEVTMRLVHQDTAHHYSMPVLPGHWMIIDGTYFVSMHHLIDWTAHSERLKLPSPLSDQGVHLAALKVDDTSFDWVFVGVGTPRSEGALQFQPPAKFRQDATVWIPLHYDDNFFQYFSFHPETLSHLETLSPGKHFQPDTRSCPENRYYMKPAYQPASNSPKEKTTSQAHINGTILTKQGEIKGVFRSWTIRGRVAYICGIKVLTRLLDMPAIEATTSPLGVSLETPNSTLFLGLLYPKQHKVVGPQAVSETPTDQAVFVGIPITMTETGRGERLYPDKDASTGYWFIPKSRLSSTAPNREQKQVGGAGPSLSTQPQWNRGLEGHCVLSDGQPPDASSNQPTEKPNVTKEGREAEKRGDTGKSKAGKPMGDPIRKPAKRRVESTAAGPDAERPSKKLRLTSDERSAKVAEALRKSRYQECGELKLLWERPEKKAMPLRQTLELGKAMWDTLQHTFISQLPAADVIGPEYHGIRINMEDWMNYFAAGRSWLTNMKFVARHMQDHAVDNILMRLHVQRQFGLGREESATGTEPTVRGVAEVRKQLDILLGELGDD</sequence>
<feature type="compositionally biased region" description="Basic and acidic residues" evidence="1">
    <location>
        <begin position="1322"/>
        <end position="1337"/>
    </location>
</feature>
<gene>
    <name evidence="2" type="ORF">ARMGADRAFT_1073714</name>
</gene>
<evidence type="ECO:0000313" key="2">
    <source>
        <dbReference type="EMBL" id="PBL01431.1"/>
    </source>
</evidence>
<dbReference type="EMBL" id="KZ293646">
    <property type="protein sequence ID" value="PBL01431.1"/>
    <property type="molecule type" value="Genomic_DNA"/>
</dbReference>
<dbReference type="InParanoid" id="A0A2H3E516"/>
<feature type="compositionally biased region" description="Polar residues" evidence="1">
    <location>
        <begin position="1268"/>
        <end position="1278"/>
    </location>
</feature>
<feature type="compositionally biased region" description="Basic and acidic residues" evidence="1">
    <location>
        <begin position="1279"/>
        <end position="1295"/>
    </location>
</feature>
<evidence type="ECO:0000313" key="3">
    <source>
        <dbReference type="Proteomes" id="UP000217790"/>
    </source>
</evidence>
<feature type="region of interest" description="Disordered" evidence="1">
    <location>
        <begin position="445"/>
        <end position="570"/>
    </location>
</feature>
<feature type="compositionally biased region" description="Polar residues" evidence="1">
    <location>
        <begin position="455"/>
        <end position="466"/>
    </location>
</feature>
<organism evidence="2 3">
    <name type="scientific">Armillaria gallica</name>
    <name type="common">Bulbous honey fungus</name>
    <name type="synonym">Armillaria bulbosa</name>
    <dbReference type="NCBI Taxonomy" id="47427"/>
    <lineage>
        <taxon>Eukaryota</taxon>
        <taxon>Fungi</taxon>
        <taxon>Dikarya</taxon>
        <taxon>Basidiomycota</taxon>
        <taxon>Agaricomycotina</taxon>
        <taxon>Agaricomycetes</taxon>
        <taxon>Agaricomycetidae</taxon>
        <taxon>Agaricales</taxon>
        <taxon>Marasmiineae</taxon>
        <taxon>Physalacriaceae</taxon>
        <taxon>Armillaria</taxon>
    </lineage>
</organism>
<protein>
    <submittedName>
        <fullName evidence="2">Uncharacterized protein</fullName>
    </submittedName>
</protein>
<evidence type="ECO:0000256" key="1">
    <source>
        <dbReference type="SAM" id="MobiDB-lite"/>
    </source>
</evidence>
<feature type="region of interest" description="Disordered" evidence="1">
    <location>
        <begin position="327"/>
        <end position="360"/>
    </location>
</feature>
<feature type="compositionally biased region" description="Pro residues" evidence="1">
    <location>
        <begin position="501"/>
        <end position="511"/>
    </location>
</feature>
<dbReference type="Proteomes" id="UP000217790">
    <property type="component" value="Unassembled WGS sequence"/>
</dbReference>
<feature type="compositionally biased region" description="Basic and acidic residues" evidence="1">
    <location>
        <begin position="525"/>
        <end position="549"/>
    </location>
</feature>
<feature type="compositionally biased region" description="Pro residues" evidence="1">
    <location>
        <begin position="114"/>
        <end position="124"/>
    </location>
</feature>
<accession>A0A2H3E516</accession>
<proteinExistence type="predicted"/>
<feature type="region of interest" description="Disordered" evidence="1">
    <location>
        <begin position="1225"/>
        <end position="1337"/>
    </location>
</feature>
<feature type="region of interest" description="Disordered" evidence="1">
    <location>
        <begin position="83"/>
        <end position="130"/>
    </location>
</feature>
<keyword evidence="3" id="KW-1185">Reference proteome</keyword>
<name>A0A2H3E516_ARMGA</name>
<feature type="compositionally biased region" description="Polar residues" evidence="1">
    <location>
        <begin position="487"/>
        <end position="498"/>
    </location>
</feature>